<organism evidence="4 5">
    <name type="scientific">Psittacicella melopsittaci</name>
    <dbReference type="NCBI Taxonomy" id="2028576"/>
    <lineage>
        <taxon>Bacteria</taxon>
        <taxon>Pseudomonadati</taxon>
        <taxon>Pseudomonadota</taxon>
        <taxon>Gammaproteobacteria</taxon>
        <taxon>Pasteurellales</taxon>
        <taxon>Psittacicellaceae</taxon>
        <taxon>Psittacicella</taxon>
    </lineage>
</organism>
<dbReference type="InterPro" id="IPR009057">
    <property type="entry name" value="Homeodomain-like_sf"/>
</dbReference>
<keyword evidence="5" id="KW-1185">Reference proteome</keyword>
<dbReference type="AlphaFoldDB" id="A0A3A1Y2I5"/>
<dbReference type="PROSITE" id="PS50977">
    <property type="entry name" value="HTH_TETR_2"/>
    <property type="match status" value="1"/>
</dbReference>
<accession>A0A3A1Y2I5</accession>
<evidence type="ECO:0000313" key="4">
    <source>
        <dbReference type="EMBL" id="RIY31610.1"/>
    </source>
</evidence>
<evidence type="ECO:0000313" key="5">
    <source>
        <dbReference type="Proteomes" id="UP000266258"/>
    </source>
</evidence>
<keyword evidence="1 2" id="KW-0238">DNA-binding</keyword>
<dbReference type="Gene3D" id="1.10.357.10">
    <property type="entry name" value="Tetracycline Repressor, domain 2"/>
    <property type="match status" value="1"/>
</dbReference>
<comment type="caution">
    <text evidence="4">The sequence shown here is derived from an EMBL/GenBank/DDBJ whole genome shotgun (WGS) entry which is preliminary data.</text>
</comment>
<dbReference type="InterPro" id="IPR001647">
    <property type="entry name" value="HTH_TetR"/>
</dbReference>
<dbReference type="InterPro" id="IPR050624">
    <property type="entry name" value="HTH-type_Tx_Regulator"/>
</dbReference>
<dbReference type="GO" id="GO:0003677">
    <property type="term" value="F:DNA binding"/>
    <property type="evidence" value="ECO:0007669"/>
    <property type="project" value="UniProtKB-UniRule"/>
</dbReference>
<evidence type="ECO:0000259" key="3">
    <source>
        <dbReference type="PROSITE" id="PS50977"/>
    </source>
</evidence>
<dbReference type="PRINTS" id="PR00455">
    <property type="entry name" value="HTHTETR"/>
</dbReference>
<gene>
    <name evidence="4" type="ORF">CJP74_06880</name>
</gene>
<name>A0A3A1Y2I5_9GAMM</name>
<sequence length="218" mass="25029">MARPLCAEKRKAILLSAIHLFYNDGFNAPTSKIAREAKVSEGTIFTYFKNKQELMESVYLFLKDDLHDRICSPKVKNEDCVIENFKARFEAYVDYGIKFPERNILISRFILSKQIPRELIDQIKKSFDELVSFLDKIRSLGPLKDAPLDLALNIFANIGNNVIHFCIVNDVQDPELIARYTDMHFHSAWLALTSETVEATRARLEKIPGQDISCLTNK</sequence>
<dbReference type="RefSeq" id="WP_119497626.1">
    <property type="nucleotide sequence ID" value="NZ_NRJH01000059.1"/>
</dbReference>
<dbReference type="SUPFAM" id="SSF46689">
    <property type="entry name" value="Homeodomain-like"/>
    <property type="match status" value="1"/>
</dbReference>
<reference evidence="4 5" key="1">
    <citation type="submission" date="2017-08" db="EMBL/GenBank/DDBJ databases">
        <title>Reclassification of Bisgaard taxon 37 and 44.</title>
        <authorList>
            <person name="Christensen H."/>
        </authorList>
    </citation>
    <scope>NUCLEOTIDE SEQUENCE [LARGE SCALE GENOMIC DNA]</scope>
    <source>
        <strain evidence="4 5">B96_4</strain>
    </source>
</reference>
<evidence type="ECO:0000256" key="1">
    <source>
        <dbReference type="ARBA" id="ARBA00023125"/>
    </source>
</evidence>
<protein>
    <recommendedName>
        <fullName evidence="3">HTH tetR-type domain-containing protein</fullName>
    </recommendedName>
</protein>
<dbReference type="PANTHER" id="PTHR43479:SF11">
    <property type="entry name" value="ACREF_ENVCD OPERON REPRESSOR-RELATED"/>
    <property type="match status" value="1"/>
</dbReference>
<evidence type="ECO:0000256" key="2">
    <source>
        <dbReference type="PROSITE-ProRule" id="PRU00335"/>
    </source>
</evidence>
<dbReference type="EMBL" id="NRJH01000059">
    <property type="protein sequence ID" value="RIY31610.1"/>
    <property type="molecule type" value="Genomic_DNA"/>
</dbReference>
<proteinExistence type="predicted"/>
<dbReference type="Pfam" id="PF00440">
    <property type="entry name" value="TetR_N"/>
    <property type="match status" value="1"/>
</dbReference>
<dbReference type="PANTHER" id="PTHR43479">
    <property type="entry name" value="ACREF/ENVCD OPERON REPRESSOR-RELATED"/>
    <property type="match status" value="1"/>
</dbReference>
<dbReference type="OrthoDB" id="63332at2"/>
<feature type="DNA-binding region" description="H-T-H motif" evidence="2">
    <location>
        <begin position="29"/>
        <end position="48"/>
    </location>
</feature>
<feature type="domain" description="HTH tetR-type" evidence="3">
    <location>
        <begin position="7"/>
        <end position="66"/>
    </location>
</feature>
<dbReference type="Proteomes" id="UP000266258">
    <property type="component" value="Unassembled WGS sequence"/>
</dbReference>